<gene>
    <name evidence="1" type="ORF">Z599_23475</name>
</gene>
<reference evidence="1" key="1">
    <citation type="submission" date="2018-07" db="EMBL/GenBank/DDBJ databases">
        <authorList>
            <consortium name="GenomeTrakr network: Whole genome sequencing for foodborne pathogen traceback"/>
        </authorList>
    </citation>
    <scope>NUCLEOTIDE SEQUENCE</scope>
    <source>
        <strain evidence="1">MDH-2013-00175</strain>
    </source>
</reference>
<dbReference type="InterPro" id="IPR045664">
    <property type="entry name" value="DUF6387"/>
</dbReference>
<accession>A0A5U3G2R6</accession>
<comment type="caution">
    <text evidence="1">The sequence shown here is derived from an EMBL/GenBank/DDBJ whole genome shotgun (WGS) entry which is preliminary data.</text>
</comment>
<proteinExistence type="predicted"/>
<dbReference type="Pfam" id="PF19924">
    <property type="entry name" value="DUF6387"/>
    <property type="match status" value="1"/>
</dbReference>
<name>A0A5U3G2R6_SALET</name>
<organism evidence="1">
    <name type="scientific">Salmonella enterica I</name>
    <dbReference type="NCBI Taxonomy" id="59201"/>
    <lineage>
        <taxon>Bacteria</taxon>
        <taxon>Pseudomonadati</taxon>
        <taxon>Pseudomonadota</taxon>
        <taxon>Gammaproteobacteria</taxon>
        <taxon>Enterobacterales</taxon>
        <taxon>Enterobacteriaceae</taxon>
        <taxon>Salmonella</taxon>
    </lineage>
</organism>
<dbReference type="AlphaFoldDB" id="A0A5U3G2R6"/>
<sequence length="279" mass="32844">MRISKKNDLPKWFDLKKYHAFEKMSDAELFFQLSARWDLYVFSALEELSEIEKSLSECVISDAELKSEFVRGDVDRGNESFGMLPKSIAVSPLSIYDHYSLHVDVNEYAKENELEMNATKFSKFLYHPRSVNGFLDKDNEHYMYMKVDLNWPDNLIIADIQKLLPIWRESLDYNSKAQCLSYGWDLAKKKLIDYSLFPLIDMLIWETKTENTITHSVKAVAVYPDGEYGENNITQTIKPNLEKIFNFYSIEKFRRELNDRGLLPKRPADYFYTPTQEDE</sequence>
<dbReference type="EMBL" id="AAGLQK010000044">
    <property type="protein sequence ID" value="EBP4060645.1"/>
    <property type="molecule type" value="Genomic_DNA"/>
</dbReference>
<evidence type="ECO:0000313" key="1">
    <source>
        <dbReference type="EMBL" id="EBP4060645.1"/>
    </source>
</evidence>
<protein>
    <submittedName>
        <fullName evidence="1">Uncharacterized protein</fullName>
    </submittedName>
</protein>